<dbReference type="AlphaFoldDB" id="X1A6Y3"/>
<organism evidence="1">
    <name type="scientific">marine sediment metagenome</name>
    <dbReference type="NCBI Taxonomy" id="412755"/>
    <lineage>
        <taxon>unclassified sequences</taxon>
        <taxon>metagenomes</taxon>
        <taxon>ecological metagenomes</taxon>
    </lineage>
</organism>
<dbReference type="PROSITE" id="PS51257">
    <property type="entry name" value="PROKAR_LIPOPROTEIN"/>
    <property type="match status" value="1"/>
</dbReference>
<protein>
    <recommendedName>
        <fullName evidence="2">Lipoprotein</fullName>
    </recommendedName>
</protein>
<comment type="caution">
    <text evidence="1">The sequence shown here is derived from an EMBL/GenBank/DDBJ whole genome shotgun (WGS) entry which is preliminary data.</text>
</comment>
<evidence type="ECO:0008006" key="2">
    <source>
        <dbReference type="Google" id="ProtNLM"/>
    </source>
</evidence>
<dbReference type="EMBL" id="BART01008089">
    <property type="protein sequence ID" value="GAG68543.1"/>
    <property type="molecule type" value="Genomic_DNA"/>
</dbReference>
<evidence type="ECO:0000313" key="1">
    <source>
        <dbReference type="EMBL" id="GAG68543.1"/>
    </source>
</evidence>
<sequence length="49" mass="5703">MKQKNMYKVLGYLGVTLFMVTFFSCSHKSLTYNYEVEKSEQSTQGDINL</sequence>
<proteinExistence type="predicted"/>
<accession>X1A6Y3</accession>
<reference evidence="1" key="1">
    <citation type="journal article" date="2014" name="Front. Microbiol.">
        <title>High frequency of phylogenetically diverse reductive dehalogenase-homologous genes in deep subseafloor sedimentary metagenomes.</title>
        <authorList>
            <person name="Kawai M."/>
            <person name="Futagami T."/>
            <person name="Toyoda A."/>
            <person name="Takaki Y."/>
            <person name="Nishi S."/>
            <person name="Hori S."/>
            <person name="Arai W."/>
            <person name="Tsubouchi T."/>
            <person name="Morono Y."/>
            <person name="Uchiyama I."/>
            <person name="Ito T."/>
            <person name="Fujiyama A."/>
            <person name="Inagaki F."/>
            <person name="Takami H."/>
        </authorList>
    </citation>
    <scope>NUCLEOTIDE SEQUENCE</scope>
    <source>
        <strain evidence="1">Expedition CK06-06</strain>
    </source>
</reference>
<name>X1A6Y3_9ZZZZ</name>
<gene>
    <name evidence="1" type="ORF">S01H4_18264</name>
</gene>
<feature type="non-terminal residue" evidence="1">
    <location>
        <position position="49"/>
    </location>
</feature>